<comment type="caution">
    <text evidence="1">The sequence shown here is derived from an EMBL/GenBank/DDBJ whole genome shotgun (WGS) entry which is preliminary data.</text>
</comment>
<dbReference type="STRING" id="1354303.M917_0571"/>
<proteinExistence type="predicted"/>
<name>U4T6M8_9GAMM</name>
<dbReference type="PATRIC" id="fig|1354303.4.peg.562"/>
<dbReference type="Proteomes" id="UP000016761">
    <property type="component" value="Unassembled WGS sequence"/>
</dbReference>
<organism evidence="1 2">
    <name type="scientific">Psychrobacter aquaticus CMS 56</name>
    <dbReference type="NCBI Taxonomy" id="1354303"/>
    <lineage>
        <taxon>Bacteria</taxon>
        <taxon>Pseudomonadati</taxon>
        <taxon>Pseudomonadota</taxon>
        <taxon>Gammaproteobacteria</taxon>
        <taxon>Moraxellales</taxon>
        <taxon>Moraxellaceae</taxon>
        <taxon>Psychrobacter</taxon>
    </lineage>
</organism>
<accession>U4T6M8</accession>
<keyword evidence="2" id="KW-1185">Reference proteome</keyword>
<sequence length="38" mass="4342">MTKNCLIVPTQSILLNLLSAPNTNRLPVLSRYFHPFKT</sequence>
<dbReference type="EMBL" id="AUSW01000013">
    <property type="protein sequence ID" value="ERL56545.1"/>
    <property type="molecule type" value="Genomic_DNA"/>
</dbReference>
<evidence type="ECO:0000313" key="2">
    <source>
        <dbReference type="Proteomes" id="UP000016761"/>
    </source>
</evidence>
<reference evidence="1 2" key="1">
    <citation type="journal article" date="2013" name="Genome Announc.">
        <title>Draft Genome Sequence of Psychrobacter aquaticus Strain CMS 56T, Isolated from a Cyanobacterial Mat Sample Collected from Water Bodies in the McMurdo Dry Valley Region of Antarctica.</title>
        <authorList>
            <person name="Reddy G.S."/>
            <person name="Ara S."/>
            <person name="Singh A."/>
            <person name="Kumar Pinnaka A."/>
            <person name="Shivaji S."/>
        </authorList>
    </citation>
    <scope>NUCLEOTIDE SEQUENCE [LARGE SCALE GENOMIC DNA]</scope>
    <source>
        <strain evidence="1 2">CMS 56</strain>
    </source>
</reference>
<evidence type="ECO:0000313" key="1">
    <source>
        <dbReference type="EMBL" id="ERL56545.1"/>
    </source>
</evidence>
<dbReference type="AlphaFoldDB" id="U4T6M8"/>
<gene>
    <name evidence="1" type="ORF">M917_0571</name>
</gene>
<protein>
    <submittedName>
        <fullName evidence="1">Uncharacterized protein</fullName>
    </submittedName>
</protein>